<accession>A0AAW1LSR4</accession>
<gene>
    <name evidence="1" type="ORF">QE152_g10075</name>
</gene>
<keyword evidence="2" id="KW-1185">Reference proteome</keyword>
<proteinExistence type="predicted"/>
<dbReference type="EMBL" id="JASPKY010000089">
    <property type="protein sequence ID" value="KAK9738243.1"/>
    <property type="molecule type" value="Genomic_DNA"/>
</dbReference>
<comment type="caution">
    <text evidence="1">The sequence shown here is derived from an EMBL/GenBank/DDBJ whole genome shotgun (WGS) entry which is preliminary data.</text>
</comment>
<sequence length="75" mass="8026">MDPDPMEVMISIFIHSVRSAVMVKDLVLIPVYQAMMSATAAATAVKLLASLVVVPVTKEEILAPEAITEDGINDD</sequence>
<dbReference type="Proteomes" id="UP001458880">
    <property type="component" value="Unassembled WGS sequence"/>
</dbReference>
<protein>
    <submittedName>
        <fullName evidence="1">Uncharacterized protein</fullName>
    </submittedName>
</protein>
<dbReference type="AlphaFoldDB" id="A0AAW1LSR4"/>
<organism evidence="1 2">
    <name type="scientific">Popillia japonica</name>
    <name type="common">Japanese beetle</name>
    <dbReference type="NCBI Taxonomy" id="7064"/>
    <lineage>
        <taxon>Eukaryota</taxon>
        <taxon>Metazoa</taxon>
        <taxon>Ecdysozoa</taxon>
        <taxon>Arthropoda</taxon>
        <taxon>Hexapoda</taxon>
        <taxon>Insecta</taxon>
        <taxon>Pterygota</taxon>
        <taxon>Neoptera</taxon>
        <taxon>Endopterygota</taxon>
        <taxon>Coleoptera</taxon>
        <taxon>Polyphaga</taxon>
        <taxon>Scarabaeiformia</taxon>
        <taxon>Scarabaeidae</taxon>
        <taxon>Rutelinae</taxon>
        <taxon>Popillia</taxon>
    </lineage>
</organism>
<reference evidence="1 2" key="1">
    <citation type="journal article" date="2024" name="BMC Genomics">
        <title>De novo assembly and annotation of Popillia japonica's genome with initial clues to its potential as an invasive pest.</title>
        <authorList>
            <person name="Cucini C."/>
            <person name="Boschi S."/>
            <person name="Funari R."/>
            <person name="Cardaioli E."/>
            <person name="Iannotti N."/>
            <person name="Marturano G."/>
            <person name="Paoli F."/>
            <person name="Bruttini M."/>
            <person name="Carapelli A."/>
            <person name="Frati F."/>
            <person name="Nardi F."/>
        </authorList>
    </citation>
    <scope>NUCLEOTIDE SEQUENCE [LARGE SCALE GENOMIC DNA]</scope>
    <source>
        <strain evidence="1">DMR45628</strain>
    </source>
</reference>
<name>A0AAW1LSR4_POPJA</name>
<evidence type="ECO:0000313" key="1">
    <source>
        <dbReference type="EMBL" id="KAK9738243.1"/>
    </source>
</evidence>
<evidence type="ECO:0000313" key="2">
    <source>
        <dbReference type="Proteomes" id="UP001458880"/>
    </source>
</evidence>